<proteinExistence type="inferred from homology"/>
<keyword evidence="5" id="KW-0812">Transmembrane</keyword>
<protein>
    <submittedName>
        <fullName evidence="11">Uncharacterized protein</fullName>
    </submittedName>
</protein>
<keyword evidence="4" id="KW-0433">Leucine-rich repeat</keyword>
<dbReference type="GO" id="GO:0005886">
    <property type="term" value="C:plasma membrane"/>
    <property type="evidence" value="ECO:0007669"/>
    <property type="project" value="UniProtKB-SubCell"/>
</dbReference>
<evidence type="ECO:0000256" key="5">
    <source>
        <dbReference type="ARBA" id="ARBA00022692"/>
    </source>
</evidence>
<evidence type="ECO:0000256" key="3">
    <source>
        <dbReference type="ARBA" id="ARBA00022475"/>
    </source>
</evidence>
<evidence type="ECO:0000256" key="2">
    <source>
        <dbReference type="ARBA" id="ARBA00009592"/>
    </source>
</evidence>
<organism evidence="11 12">
    <name type="scientific">Trapa natans</name>
    <name type="common">Water chestnut</name>
    <dbReference type="NCBI Taxonomy" id="22666"/>
    <lineage>
        <taxon>Eukaryota</taxon>
        <taxon>Viridiplantae</taxon>
        <taxon>Streptophyta</taxon>
        <taxon>Embryophyta</taxon>
        <taxon>Tracheophyta</taxon>
        <taxon>Spermatophyta</taxon>
        <taxon>Magnoliopsida</taxon>
        <taxon>eudicotyledons</taxon>
        <taxon>Gunneridae</taxon>
        <taxon>Pentapetalae</taxon>
        <taxon>rosids</taxon>
        <taxon>malvids</taxon>
        <taxon>Myrtales</taxon>
        <taxon>Lythraceae</taxon>
        <taxon>Trapa</taxon>
    </lineage>
</organism>
<keyword evidence="3" id="KW-1003">Cell membrane</keyword>
<evidence type="ECO:0000256" key="6">
    <source>
        <dbReference type="ARBA" id="ARBA00022737"/>
    </source>
</evidence>
<dbReference type="EMBL" id="JAXQNO010000009">
    <property type="protein sequence ID" value="KAK4791251.1"/>
    <property type="molecule type" value="Genomic_DNA"/>
</dbReference>
<dbReference type="Pfam" id="PF00560">
    <property type="entry name" value="LRR_1"/>
    <property type="match status" value="4"/>
</dbReference>
<keyword evidence="8" id="KW-0472">Membrane</keyword>
<evidence type="ECO:0000256" key="8">
    <source>
        <dbReference type="ARBA" id="ARBA00023136"/>
    </source>
</evidence>
<dbReference type="PANTHER" id="PTHR27004">
    <property type="entry name" value="RECEPTOR-LIKE PROTEIN 12 ISOFORM X1"/>
    <property type="match status" value="1"/>
</dbReference>
<comment type="similarity">
    <text evidence="2">Belongs to the RLP family.</text>
</comment>
<keyword evidence="10" id="KW-0325">Glycoprotein</keyword>
<comment type="subcellular location">
    <subcellularLocation>
        <location evidence="1">Cell membrane</location>
        <topology evidence="1">Single-pass type I membrane protein</topology>
    </subcellularLocation>
</comment>
<sequence>MHEQTRLEPQSASVAQQQLPWKNPFGSSSSWCSLQTIDLRNNHLQGPLPRSLVNCFDIRLLNVGNNQIIETFPSWLGSLKFLMVLILRFNHFHGEIQEPKRGAVFRQLKVIDLSYSNFRGSLPSSYFQYWVGMANYHSDEGLVYYDDMMPGGQGLDQNHPKYVYSMTIVYRGVEREYSKILFDFTAVDLSSNSFSCEIPDSITVLNGLFLLNLSHNMLSGQLRPSLGNLRRLEALDLSWNNLTGGIPQQLTQIPSISIFNVSYNNLSGPIPKGNQFGSFPNSSYLGNSGLCGDPLSRKCASSGQFSPPSQKDEGPDAQFTVEWIV</sequence>
<evidence type="ECO:0000256" key="7">
    <source>
        <dbReference type="ARBA" id="ARBA00022989"/>
    </source>
</evidence>
<gene>
    <name evidence="11" type="ORF">SAY86_031664</name>
</gene>
<reference evidence="11 12" key="1">
    <citation type="journal article" date="2023" name="Hortic Res">
        <title>Pangenome of water caltrop reveals structural variations and asymmetric subgenome divergence after allopolyploidization.</title>
        <authorList>
            <person name="Zhang X."/>
            <person name="Chen Y."/>
            <person name="Wang L."/>
            <person name="Yuan Y."/>
            <person name="Fang M."/>
            <person name="Shi L."/>
            <person name="Lu R."/>
            <person name="Comes H.P."/>
            <person name="Ma Y."/>
            <person name="Chen Y."/>
            <person name="Huang G."/>
            <person name="Zhou Y."/>
            <person name="Zheng Z."/>
            <person name="Qiu Y."/>
        </authorList>
    </citation>
    <scope>NUCLEOTIDE SEQUENCE [LARGE SCALE GENOMIC DNA]</scope>
    <source>
        <strain evidence="11">F231</strain>
    </source>
</reference>
<keyword evidence="7" id="KW-1133">Transmembrane helix</keyword>
<dbReference type="FunFam" id="3.80.10.10:FF:000111">
    <property type="entry name" value="LRR receptor-like serine/threonine-protein kinase ERECTA"/>
    <property type="match status" value="1"/>
</dbReference>
<keyword evidence="9" id="KW-0675">Receptor</keyword>
<keyword evidence="12" id="KW-1185">Reference proteome</keyword>
<dbReference type="PANTHER" id="PTHR27004:SF447">
    <property type="entry name" value="RECEPTOR LIKE PROTEIN 30-LIKE"/>
    <property type="match status" value="1"/>
</dbReference>
<keyword evidence="6" id="KW-0677">Repeat</keyword>
<evidence type="ECO:0000313" key="12">
    <source>
        <dbReference type="Proteomes" id="UP001346149"/>
    </source>
</evidence>
<dbReference type="SUPFAM" id="SSF52058">
    <property type="entry name" value="L domain-like"/>
    <property type="match status" value="1"/>
</dbReference>
<name>A0AAN7R8I3_TRANT</name>
<evidence type="ECO:0000256" key="9">
    <source>
        <dbReference type="ARBA" id="ARBA00023170"/>
    </source>
</evidence>
<comment type="caution">
    <text evidence="11">The sequence shown here is derived from an EMBL/GenBank/DDBJ whole genome shotgun (WGS) entry which is preliminary data.</text>
</comment>
<dbReference type="Gene3D" id="3.80.10.10">
    <property type="entry name" value="Ribonuclease Inhibitor"/>
    <property type="match status" value="1"/>
</dbReference>
<accession>A0AAN7R8I3</accession>
<dbReference type="Proteomes" id="UP001346149">
    <property type="component" value="Unassembled WGS sequence"/>
</dbReference>
<dbReference type="AlphaFoldDB" id="A0AAN7R8I3"/>
<evidence type="ECO:0000256" key="10">
    <source>
        <dbReference type="ARBA" id="ARBA00023180"/>
    </source>
</evidence>
<dbReference type="InterPro" id="IPR001611">
    <property type="entry name" value="Leu-rich_rpt"/>
</dbReference>
<evidence type="ECO:0000313" key="11">
    <source>
        <dbReference type="EMBL" id="KAK4791251.1"/>
    </source>
</evidence>
<dbReference type="InterPro" id="IPR032675">
    <property type="entry name" value="LRR_dom_sf"/>
</dbReference>
<evidence type="ECO:0000256" key="4">
    <source>
        <dbReference type="ARBA" id="ARBA00022614"/>
    </source>
</evidence>
<evidence type="ECO:0000256" key="1">
    <source>
        <dbReference type="ARBA" id="ARBA00004251"/>
    </source>
</evidence>